<dbReference type="InterPro" id="IPR011611">
    <property type="entry name" value="PfkB_dom"/>
</dbReference>
<dbReference type="InterPro" id="IPR029056">
    <property type="entry name" value="Ribokinase-like"/>
</dbReference>
<evidence type="ECO:0000256" key="1">
    <source>
        <dbReference type="ARBA" id="ARBA00022679"/>
    </source>
</evidence>
<keyword evidence="1" id="KW-0808">Transferase</keyword>
<evidence type="ECO:0000313" key="5">
    <source>
        <dbReference type="Proteomes" id="UP000593564"/>
    </source>
</evidence>
<dbReference type="InterPro" id="IPR052562">
    <property type="entry name" value="Ketohexokinase-related"/>
</dbReference>
<reference evidence="5" key="1">
    <citation type="journal article" date="2020" name="Nat. Commun.">
        <title>Genome assembly of wild tea tree DASZ reveals pedigree and selection history of tea varieties.</title>
        <authorList>
            <person name="Zhang W."/>
            <person name="Zhang Y."/>
            <person name="Qiu H."/>
            <person name="Guo Y."/>
            <person name="Wan H."/>
            <person name="Zhang X."/>
            <person name="Scossa F."/>
            <person name="Alseekh S."/>
            <person name="Zhang Q."/>
            <person name="Wang P."/>
            <person name="Xu L."/>
            <person name="Schmidt M.H."/>
            <person name="Jia X."/>
            <person name="Li D."/>
            <person name="Zhu A."/>
            <person name="Guo F."/>
            <person name="Chen W."/>
            <person name="Ni D."/>
            <person name="Usadel B."/>
            <person name="Fernie A.R."/>
            <person name="Wen W."/>
        </authorList>
    </citation>
    <scope>NUCLEOTIDE SEQUENCE [LARGE SCALE GENOMIC DNA]</scope>
    <source>
        <strain evidence="5">cv. G240</strain>
    </source>
</reference>
<dbReference type="AlphaFoldDB" id="A0A7J7I8J7"/>
<accession>A0A7J7I8J7</accession>
<dbReference type="Proteomes" id="UP000593564">
    <property type="component" value="Unassembled WGS sequence"/>
</dbReference>
<dbReference type="SUPFAM" id="SSF53613">
    <property type="entry name" value="Ribokinase-like"/>
    <property type="match status" value="1"/>
</dbReference>
<dbReference type="EMBL" id="JACBKZ010000001">
    <property type="protein sequence ID" value="KAF5960714.1"/>
    <property type="molecule type" value="Genomic_DNA"/>
</dbReference>
<feature type="domain" description="Carbohydrate kinase PfkB" evidence="3">
    <location>
        <begin position="181"/>
        <end position="238"/>
    </location>
</feature>
<gene>
    <name evidence="4" type="ORF">HYC85_001923</name>
</gene>
<evidence type="ECO:0000313" key="4">
    <source>
        <dbReference type="EMBL" id="KAF5960714.1"/>
    </source>
</evidence>
<dbReference type="GO" id="GO:0016301">
    <property type="term" value="F:kinase activity"/>
    <property type="evidence" value="ECO:0007669"/>
    <property type="project" value="UniProtKB-KW"/>
</dbReference>
<evidence type="ECO:0000256" key="2">
    <source>
        <dbReference type="ARBA" id="ARBA00022777"/>
    </source>
</evidence>
<evidence type="ECO:0000259" key="3">
    <source>
        <dbReference type="Pfam" id="PF00294"/>
    </source>
</evidence>
<dbReference type="PROSITE" id="PS00584">
    <property type="entry name" value="PFKB_KINASES_2"/>
    <property type="match status" value="1"/>
</dbReference>
<keyword evidence="5" id="KW-1185">Reference proteome</keyword>
<dbReference type="InterPro" id="IPR002173">
    <property type="entry name" value="Carboh/pur_kinase_PfkB_CS"/>
</dbReference>
<sequence length="249" mass="27193">MFETVEPGYLEEEPEFEEEWDFEASPTMFVVTQADSDEEIDFDEGVHEQCNAITKEVDANSITDKSILVIESQFSTFKDLEAHLAWTEAPSVPTALVSMLLRLPNIKFVIATLGKDGCVMLQRSVTEGDQLEEMDADILLETLKQRKDNDTTIPTCISSTVTKFRVNGIGTVSGRLFVGTAEKIPPSELVDTTGAGDAFIGAVLYAVCASMPPEKMLPFAAQVAALSCRDLGARTGLPCRTDPRLASFL</sequence>
<reference evidence="4 5" key="2">
    <citation type="submission" date="2020-07" db="EMBL/GenBank/DDBJ databases">
        <title>Genome assembly of wild tea tree DASZ reveals pedigree and selection history of tea varieties.</title>
        <authorList>
            <person name="Zhang W."/>
        </authorList>
    </citation>
    <scope>NUCLEOTIDE SEQUENCE [LARGE SCALE GENOMIC DNA]</scope>
    <source>
        <strain evidence="5">cv. G240</strain>
        <tissue evidence="4">Leaf</tissue>
    </source>
</reference>
<dbReference type="PANTHER" id="PTHR42774">
    <property type="entry name" value="PHOSPHOTRANSFERASE SYSTEM TRANSPORT PROTEIN"/>
    <property type="match status" value="1"/>
</dbReference>
<proteinExistence type="predicted"/>
<comment type="caution">
    <text evidence="4">The sequence shown here is derived from an EMBL/GenBank/DDBJ whole genome shotgun (WGS) entry which is preliminary data.</text>
</comment>
<dbReference type="Gene3D" id="3.40.1190.20">
    <property type="match status" value="1"/>
</dbReference>
<dbReference type="PANTHER" id="PTHR42774:SF3">
    <property type="entry name" value="KETOHEXOKINASE"/>
    <property type="match status" value="1"/>
</dbReference>
<protein>
    <recommendedName>
        <fullName evidence="3">Carbohydrate kinase PfkB domain-containing protein</fullName>
    </recommendedName>
</protein>
<dbReference type="Pfam" id="PF00294">
    <property type="entry name" value="PfkB"/>
    <property type="match status" value="1"/>
</dbReference>
<organism evidence="4 5">
    <name type="scientific">Camellia sinensis</name>
    <name type="common">Tea plant</name>
    <name type="synonym">Thea sinensis</name>
    <dbReference type="NCBI Taxonomy" id="4442"/>
    <lineage>
        <taxon>Eukaryota</taxon>
        <taxon>Viridiplantae</taxon>
        <taxon>Streptophyta</taxon>
        <taxon>Embryophyta</taxon>
        <taxon>Tracheophyta</taxon>
        <taxon>Spermatophyta</taxon>
        <taxon>Magnoliopsida</taxon>
        <taxon>eudicotyledons</taxon>
        <taxon>Gunneridae</taxon>
        <taxon>Pentapetalae</taxon>
        <taxon>asterids</taxon>
        <taxon>Ericales</taxon>
        <taxon>Theaceae</taxon>
        <taxon>Camellia</taxon>
    </lineage>
</organism>
<keyword evidence="2" id="KW-0418">Kinase</keyword>
<name>A0A7J7I8J7_CAMSI</name>